<feature type="compositionally biased region" description="Basic and acidic residues" evidence="4">
    <location>
        <begin position="524"/>
        <end position="535"/>
    </location>
</feature>
<dbReference type="InterPro" id="IPR027038">
    <property type="entry name" value="RanGap"/>
</dbReference>
<sequence>MGSFKKTPSTPTGADTPEDPPAARNPSSPGPQSPGQGQPSGDATNSGSQPAPSASQGASDVDGAVAAKKAARTLRSTLSRKSKQGSKKKGIGEMTPEELAAHEARLEEERLQKEEEEKERLRQEAEEKDRRDRLGVKMSLDKWKVRKTDKVLNLKGKNFLPDDIETIGRALMYTDTYEFEKIDLSRQAAIKDLELETIFAIGGVGKNVSITSIDLSNTKLTDIGTKVLQRTLMTNKTLTSLDCRDCGEITTEGARRLLNLVLHVPPPKPPEPTPLFELLDNSDPLPGIVQPVIRDWSQIYSDILLPPSPKDLPPIDAESEAEISKSPSRMFKSSVGRIRSFGGFGKWKSNEDEDAKLGGDDEKQPHSNTVAVSPSRKFKKTPPKSWLSAKNKLKSLSLGSSSKKNVESSDSPEKNKSERSGVLGKALRNPMLGSGVASDTEADLLLAERLADNLASQVYGSPQRASDTEKSEKAEKSEAEDEVATSNSTTPQQLTPKLGEDGKSKSRKLKLFSSVRNKLRISSRRGESKMDLEEKAPDDEEPMEEPKKLSSSALLTIQLGEQMGKELGMEKGEMAKITNSEATFKEAKDKGMLNDEATTKGILKKSESARSKAKSRGGSIEEDETSVQGAHDLPLSPPPLKTPQAREKEISFGTEFKVDFHTDSSPSKLNFGSTRKGISFSNSTNSTKSAGGDEKMADELAAKLANMVGEELGEEEGGGETKLLAAATGSVGAAKSWRERAKRSLSLKKKMSGPKSFQLSSPTNETDGEEEKSPKKSRKSWGGLKSAMKSSFKLKKGVSNGAADEVGLEADHDVMKEMEAEPEPETEEDRVDLATEPLCPSVIEICGIPIRMMLDGGMEVLDLEGCRLGLPESYLLSHGLKACPKLTNINLSHNKFKPKAIRQMKDVLTTMKELKSLDFSHNLIFKSGGVCLSDVMEACENLECLKLNSCELTNAKDEPMIIRKGKESPEDIIPDMFAALKIRNVMANHKKVIVLELEENGVEEIIIKGIFMRLTVNRALLHSRHDFEKYVDDKFLLKEEKNKREIVDHVTGVEVDHGHFIREKADTVRYHVGKGESIMETRKREKKEQDIVEQAILAKRAAELEEKKRKKEELEGAPGGEGSISVGDEDEGGSISTVGVAEGGEEKKEEGGGEEKKKVVSIAETRRRSQDMTKQSTSALLMAGKLKRQTMSRRKMKEISDGHDHLWDDTPNTYMMVKVPHIDRIKAGTPASRHKDRQARKWPVGNRCGRCIGCSALTRCENQGAYTRTDEAVEVINSGVLENEEGGLKEALEILRKGKKGGAEGGGAGGEAKKEEASGRRTMRRGSISFRKSFKSKRRGSVMK</sequence>
<keyword evidence="1" id="KW-0343">GTPase activation</keyword>
<feature type="region of interest" description="Disordered" evidence="4">
    <location>
        <begin position="109"/>
        <end position="131"/>
    </location>
</feature>
<dbReference type="GO" id="GO:0006913">
    <property type="term" value="P:nucleocytoplasmic transport"/>
    <property type="evidence" value="ECO:0007669"/>
    <property type="project" value="TreeGrafter"/>
</dbReference>
<dbReference type="PANTHER" id="PTHR24113">
    <property type="entry name" value="RAN GTPASE-ACTIVATING PROTEIN 1"/>
    <property type="match status" value="1"/>
</dbReference>
<dbReference type="GO" id="GO:0031267">
    <property type="term" value="F:small GTPase binding"/>
    <property type="evidence" value="ECO:0007669"/>
    <property type="project" value="TreeGrafter"/>
</dbReference>
<feature type="region of interest" description="Disordered" evidence="4">
    <location>
        <begin position="1107"/>
        <end position="1176"/>
    </location>
</feature>
<dbReference type="SUPFAM" id="SSF52047">
    <property type="entry name" value="RNI-like"/>
    <property type="match status" value="2"/>
</dbReference>
<feature type="region of interest" description="Disordered" evidence="4">
    <location>
        <begin position="1299"/>
        <end position="1344"/>
    </location>
</feature>
<feature type="compositionally biased region" description="Low complexity" evidence="4">
    <location>
        <begin position="384"/>
        <end position="403"/>
    </location>
</feature>
<organism evidence="5 6">
    <name type="scientific">Triparma retinervis</name>
    <dbReference type="NCBI Taxonomy" id="2557542"/>
    <lineage>
        <taxon>Eukaryota</taxon>
        <taxon>Sar</taxon>
        <taxon>Stramenopiles</taxon>
        <taxon>Ochrophyta</taxon>
        <taxon>Bolidophyceae</taxon>
        <taxon>Parmales</taxon>
        <taxon>Triparmaceae</taxon>
        <taxon>Triparma</taxon>
    </lineage>
</organism>
<feature type="compositionally biased region" description="Polar residues" evidence="4">
    <location>
        <begin position="663"/>
        <end position="673"/>
    </location>
</feature>
<feature type="compositionally biased region" description="Polar residues" evidence="4">
    <location>
        <begin position="1"/>
        <end position="13"/>
    </location>
</feature>
<evidence type="ECO:0000313" key="6">
    <source>
        <dbReference type="Proteomes" id="UP001165082"/>
    </source>
</evidence>
<feature type="compositionally biased region" description="Basic residues" evidence="4">
    <location>
        <begin position="78"/>
        <end position="89"/>
    </location>
</feature>
<reference evidence="5" key="1">
    <citation type="submission" date="2022-07" db="EMBL/GenBank/DDBJ databases">
        <title>Genome analysis of Parmales, a sister group of diatoms, reveals the evolutionary specialization of diatoms from phago-mixotrophs to photoautotrophs.</title>
        <authorList>
            <person name="Ban H."/>
            <person name="Sato S."/>
            <person name="Yoshikawa S."/>
            <person name="Kazumasa Y."/>
            <person name="Nakamura Y."/>
            <person name="Ichinomiya M."/>
            <person name="Saitoh K."/>
            <person name="Sato N."/>
            <person name="Blanc-Mathieu R."/>
            <person name="Endo H."/>
            <person name="Kuwata A."/>
            <person name="Ogata H."/>
        </authorList>
    </citation>
    <scope>NUCLEOTIDE SEQUENCE</scope>
</reference>
<evidence type="ECO:0000313" key="5">
    <source>
        <dbReference type="EMBL" id="GMH54680.1"/>
    </source>
</evidence>
<feature type="compositionally biased region" description="Polar residues" evidence="4">
    <location>
        <begin position="484"/>
        <end position="495"/>
    </location>
</feature>
<name>A0A9W7DUG1_9STRA</name>
<dbReference type="GO" id="GO:0005634">
    <property type="term" value="C:nucleus"/>
    <property type="evidence" value="ECO:0007669"/>
    <property type="project" value="TreeGrafter"/>
</dbReference>
<feature type="compositionally biased region" description="Basic residues" evidence="4">
    <location>
        <begin position="740"/>
        <end position="752"/>
    </location>
</feature>
<keyword evidence="3" id="KW-0677">Repeat</keyword>
<dbReference type="OrthoDB" id="201409at2759"/>
<feature type="region of interest" description="Disordered" evidence="4">
    <location>
        <begin position="310"/>
        <end position="329"/>
    </location>
</feature>
<evidence type="ECO:0000256" key="1">
    <source>
        <dbReference type="ARBA" id="ARBA00022468"/>
    </source>
</evidence>
<comment type="caution">
    <text evidence="5">The sequence shown here is derived from an EMBL/GenBank/DDBJ whole genome shotgun (WGS) entry which is preliminary data.</text>
</comment>
<gene>
    <name evidence="5" type="ORF">TrRE_jg10058</name>
</gene>
<keyword evidence="2" id="KW-0433">Leucine-rich repeat</keyword>
<feature type="compositionally biased region" description="Basic residues" evidence="4">
    <location>
        <begin position="1332"/>
        <end position="1344"/>
    </location>
</feature>
<feature type="compositionally biased region" description="Basic and acidic residues" evidence="4">
    <location>
        <begin position="1144"/>
        <end position="1171"/>
    </location>
</feature>
<dbReference type="GO" id="GO:0005096">
    <property type="term" value="F:GTPase activator activity"/>
    <property type="evidence" value="ECO:0007669"/>
    <property type="project" value="UniProtKB-KW"/>
</dbReference>
<evidence type="ECO:0000256" key="3">
    <source>
        <dbReference type="ARBA" id="ARBA00022737"/>
    </source>
</evidence>
<feature type="compositionally biased region" description="Basic and acidic residues" evidence="4">
    <location>
        <begin position="355"/>
        <end position="365"/>
    </location>
</feature>
<feature type="compositionally biased region" description="Basic and acidic residues" evidence="4">
    <location>
        <begin position="404"/>
        <end position="419"/>
    </location>
</feature>
<dbReference type="Gene3D" id="3.80.10.10">
    <property type="entry name" value="Ribonuclease Inhibitor"/>
    <property type="match status" value="2"/>
</dbReference>
<feature type="compositionally biased region" description="Low complexity" evidence="4">
    <location>
        <begin position="33"/>
        <end position="68"/>
    </location>
</feature>
<protein>
    <submittedName>
        <fullName evidence="5">Uncharacterized protein</fullName>
    </submittedName>
</protein>
<dbReference type="EMBL" id="BRXZ01003433">
    <property type="protein sequence ID" value="GMH54680.1"/>
    <property type="molecule type" value="Genomic_DNA"/>
</dbReference>
<dbReference type="GO" id="GO:0005829">
    <property type="term" value="C:cytosol"/>
    <property type="evidence" value="ECO:0007669"/>
    <property type="project" value="TreeGrafter"/>
</dbReference>
<evidence type="ECO:0000256" key="4">
    <source>
        <dbReference type="SAM" id="MobiDB-lite"/>
    </source>
</evidence>
<feature type="compositionally biased region" description="Polar residues" evidence="4">
    <location>
        <begin position="755"/>
        <end position="765"/>
    </location>
</feature>
<feature type="compositionally biased region" description="Basic and acidic residues" evidence="4">
    <location>
        <begin position="644"/>
        <end position="662"/>
    </location>
</feature>
<feature type="region of interest" description="Disordered" evidence="4">
    <location>
        <begin position="1"/>
        <end position="97"/>
    </location>
</feature>
<dbReference type="Proteomes" id="UP001165082">
    <property type="component" value="Unassembled WGS sequence"/>
</dbReference>
<keyword evidence="6" id="KW-1185">Reference proteome</keyword>
<feature type="compositionally biased region" description="Basic and acidic residues" evidence="4">
    <location>
        <begin position="466"/>
        <end position="477"/>
    </location>
</feature>
<evidence type="ECO:0000256" key="2">
    <source>
        <dbReference type="ARBA" id="ARBA00022614"/>
    </source>
</evidence>
<feature type="compositionally biased region" description="Polar residues" evidence="4">
    <location>
        <begin position="679"/>
        <end position="689"/>
    </location>
</feature>
<dbReference type="GO" id="GO:0048471">
    <property type="term" value="C:perinuclear region of cytoplasm"/>
    <property type="evidence" value="ECO:0007669"/>
    <property type="project" value="TreeGrafter"/>
</dbReference>
<feature type="region of interest" description="Disordered" evidence="4">
    <location>
        <begin position="455"/>
        <end position="552"/>
    </location>
</feature>
<feature type="region of interest" description="Disordered" evidence="4">
    <location>
        <begin position="587"/>
        <end position="694"/>
    </location>
</feature>
<proteinExistence type="predicted"/>
<dbReference type="InterPro" id="IPR032675">
    <property type="entry name" value="LRR_dom_sf"/>
</dbReference>
<feature type="region of interest" description="Disordered" evidence="4">
    <location>
        <begin position="708"/>
        <end position="784"/>
    </location>
</feature>
<feature type="region of interest" description="Disordered" evidence="4">
    <location>
        <begin position="349"/>
        <end position="435"/>
    </location>
</feature>
<accession>A0A9W7DUG1</accession>
<dbReference type="SMART" id="SM00368">
    <property type="entry name" value="LRR_RI"/>
    <property type="match status" value="4"/>
</dbReference>
<dbReference type="PANTHER" id="PTHR24113:SF12">
    <property type="entry name" value="RAN GTPASE-ACTIVATING PROTEIN 1"/>
    <property type="match status" value="1"/>
</dbReference>